<proteinExistence type="predicted"/>
<dbReference type="EMBL" id="CM046128">
    <property type="protein sequence ID" value="KAI8433441.1"/>
    <property type="molecule type" value="Genomic_DNA"/>
</dbReference>
<accession>A0ACC0KBL1</accession>
<comment type="caution">
    <text evidence="1">The sequence shown here is derived from an EMBL/GenBank/DDBJ whole genome shotgun (WGS) entry which is preliminary data.</text>
</comment>
<gene>
    <name evidence="1" type="ORF">MSG28_015477</name>
</gene>
<reference evidence="1 2" key="1">
    <citation type="journal article" date="2022" name="Genome Biol. Evol.">
        <title>The Spruce Budworm Genome: Reconstructing the Evolutionary History of Antifreeze Proteins.</title>
        <authorList>
            <person name="Beliveau C."/>
            <person name="Gagne P."/>
            <person name="Picq S."/>
            <person name="Vernygora O."/>
            <person name="Keeling C.I."/>
            <person name="Pinkney K."/>
            <person name="Doucet D."/>
            <person name="Wen F."/>
            <person name="Johnston J.S."/>
            <person name="Maaroufi H."/>
            <person name="Boyle B."/>
            <person name="Laroche J."/>
            <person name="Dewar K."/>
            <person name="Juretic N."/>
            <person name="Blackburn G."/>
            <person name="Nisole A."/>
            <person name="Brunet B."/>
            <person name="Brandao M."/>
            <person name="Lumley L."/>
            <person name="Duan J."/>
            <person name="Quan G."/>
            <person name="Lucarotti C.J."/>
            <person name="Roe A.D."/>
            <person name="Sperling F.A.H."/>
            <person name="Levesque R.C."/>
            <person name="Cusson M."/>
        </authorList>
    </citation>
    <scope>NUCLEOTIDE SEQUENCE [LARGE SCALE GENOMIC DNA]</scope>
    <source>
        <strain evidence="1">Glfc:IPQL:Cfum</strain>
    </source>
</reference>
<organism evidence="1 2">
    <name type="scientific">Choristoneura fumiferana</name>
    <name type="common">Spruce budworm moth</name>
    <name type="synonym">Archips fumiferana</name>
    <dbReference type="NCBI Taxonomy" id="7141"/>
    <lineage>
        <taxon>Eukaryota</taxon>
        <taxon>Metazoa</taxon>
        <taxon>Ecdysozoa</taxon>
        <taxon>Arthropoda</taxon>
        <taxon>Hexapoda</taxon>
        <taxon>Insecta</taxon>
        <taxon>Pterygota</taxon>
        <taxon>Neoptera</taxon>
        <taxon>Endopterygota</taxon>
        <taxon>Lepidoptera</taxon>
        <taxon>Glossata</taxon>
        <taxon>Ditrysia</taxon>
        <taxon>Tortricoidea</taxon>
        <taxon>Tortricidae</taxon>
        <taxon>Tortricinae</taxon>
        <taxon>Choristoneura</taxon>
    </lineage>
</organism>
<sequence>MDKNKSQVIDNFEFLLKKQTSRKLLRLYSSSDTQSKPRTEHDTYSVQDVLMNVSKQIKAMQNADVPSSKRSSILYKYKNKEFLTVDMMPVNKEAHQHKHTKFETQCVSDTQLINIIENAEIIDKNTGVTQEFDTTFCQKSDDSDSGKDKQMSNNKIVDVKPYERGNVSLDDVDANSTNMKVNKDDTSEMDTLTCIKCDIVSNDDSKPKDNHHEIQNDDPKCDHDTGRSTSPVLNAKRITPPLIFSLYTFEKFENLAHPIIEEHTDLQTAKNIINSQIVGSELFIPNPINESDDKDGPVLNNIEDISLNNNENIAEKNTIKSDEKVIPNSPEIFDVVENDDENPTQPQVVIKTEFKDEILFSSDEENEYLHKKVQELPLTCAIETSFYETSDVLDKTMYVGFQTASNKSIQISTDSFIKAKSILGVVGHDTNDATSLQDLVAIFDTDREKGINLLTNLSSRANKASLTITENINSIKCNKIEEESRVTFKNECLTALEEVKENNDDILISQVIPFKSIATSKLNKSISDIFEESVIKTKRKLEGFKTASNKRIKLSDKALARCKKVFQDINFDDTNCETDFDQDNVNIAIENQTDDMNVSQDIFEVKEDIGVKDANSDKLEFKNEVFEDFHISDQEFLQEFEDNEMPFEKTIIDLSNSSVAKAKKIFHDIIVLPEESKTYNKLNNEDEIQFKRHKVSKKAFIKPKESPLDVEKRELDLDNFDFAKPSTSKFLGFKTAANKDIKISLQPLEKLKDFYKEIDTDFNTDVNNDNLKQTKEINPNTEELGSNVEKTPKNTEDLFAEELVLNEDFFKDSVIESKETEIPVFKGFQTANKKAIKISEKALQMSKKLFEDITSVENLTEDSTTENQNIRRPGNAANKIAKQKDELNNKENVEASIPFTTTKYLESKETEIPVFKGFQTANNKSIKISEKALQMSKKLFEDITSVENLTKDIEDQNIQRTGNDGKKIEKQKDEFNNKENVDTSIPLTTTNDLEDKSLNKRLLEIKNTDAGNVHKETPVFKGFRTASNKKVLISDESLAKSKKLFQDNNLIQADYDNVTATEKSKELVIQKICKNNDTNKFVGFKTASSKPISISTDALAKSESVFKDIDFEDITHDNDHVKRETSDLPTKCVGFHTASNKEIKISEKALAKSKQILNDMEFDDVNKDKPVGDFVGFKTANNKKVKISKDALVKSKQFFNDFELNKDNINDKATEDVIGGFKTANNNEVRISKSTLDKTKQIFNEIEFKNCALNEEPEIRKFVGFKTASNKKVKISDEALAKSDAIFKDINEGGNSLKAVEITDKSPLFKGFQTASNKQVKVSEKALEKSRKLFHDIDVCKNNENEGTGNENIKVFSGFQTASNKKVEISEKAIAMTKTLFDGIEFSQKELSTDGFHSGFKKKIEDDNSDDAEKGFKGFQTASNKKVVVSEQAMARTKAVFNDELNEPIKSTITADFKLEKATKVTKYTSTEVKLHKTDLNKDIIDTQVLNDFQDSLNTEDFCKSTPKSKRSGSPILSCPRAKKRKFETPYRNDKKIQPANSFIPPKLANTYQFKEDYKKNKVYTLKDLQKLQKDAEIDIDPYITKFNLDTMLNFEFFGARNDYTNGKFNVNEIKKLFLDAVNKKIVPDGWLDNHIKLVIWKLLSYEVKFPTVMKNVCSVKNVMDQLKYRYDRELYNVQRPILRKILEKDDVPSKTMVLCVAAIYVEDVSVTSIPTQSNNTELLLTDGWYCVRAVIDRMLAQLVCNGSIVVGCKIATSNAELVNCEQGMAPWEDTSSVRLKLHGNSTRRARWLRPLGACGGAVACGLRARAGGGRGAAVAVLARVYPRLAVLKGEGGAVILSERLEQIRLMKQEEEQQALMEKLYEELEKELADQESQDSESYTNDKSNCFDSGSQISKMVKRSRDPDEYRSHLTASQNGLLEEYNQRKREKKMEVIRAKFQEKLEKCGMKKENVAHVLKVRLVDYRETGSGVEVNKGYLSIWNPSGAVMELMTEGTWIEILNFIPTGMRNSEIQLSAGRQTVFKPYTQKNEKYKLFANTLKRKCYEIRELTQNPNISTDYNEIDTVGIIFEIEPSTKDFDEKKQNFQNVFLADANKNMICVNFWGGLKKFGFENILDTGQIVTCVNLQKRAGNSRKSIPQYRVTEFTYFTKTPKDKRASELTSELSEKLTKIKEKFCEDCLVLKNNYSTFKTRNVENVSPYRFGNNTPKRLESPMNCDMNLNLTGLDFESSFTTQMSPEQLRRKKRVKEKIEKLKMYGEPPPLSSIHIINKSKNASATYKSPLISKDKVANSEYTPINATSVGKENLRNDASPVGLNRTFVKKVHPIKLNFSNSVAIENDLNDSVDHFADEFEASPPLSLDSDVAF</sequence>
<dbReference type="Proteomes" id="UP001064048">
    <property type="component" value="Chromosome 28"/>
</dbReference>
<evidence type="ECO:0000313" key="2">
    <source>
        <dbReference type="Proteomes" id="UP001064048"/>
    </source>
</evidence>
<keyword evidence="2" id="KW-1185">Reference proteome</keyword>
<protein>
    <submittedName>
        <fullName evidence="1">Uncharacterized protein</fullName>
    </submittedName>
</protein>
<evidence type="ECO:0000313" key="1">
    <source>
        <dbReference type="EMBL" id="KAI8433441.1"/>
    </source>
</evidence>
<name>A0ACC0KBL1_CHOFU</name>